<reference evidence="2 3" key="1">
    <citation type="submission" date="2016-07" db="EMBL/GenBank/DDBJ databases">
        <title>Genome analysis of Burkholderia fungorum ES3-20.</title>
        <authorList>
            <person name="Xu D."/>
            <person name="Yao R."/>
            <person name="Zheng S."/>
        </authorList>
    </citation>
    <scope>NUCLEOTIDE SEQUENCE [LARGE SCALE GENOMIC DNA]</scope>
    <source>
        <strain evidence="2 3">ES3-20</strain>
    </source>
</reference>
<evidence type="ECO:0000313" key="3">
    <source>
        <dbReference type="Proteomes" id="UP000283709"/>
    </source>
</evidence>
<evidence type="ECO:0000256" key="1">
    <source>
        <dbReference type="ARBA" id="ARBA00022801"/>
    </source>
</evidence>
<dbReference type="Gene3D" id="1.20.1440.110">
    <property type="entry name" value="acylaminoacyl peptidase"/>
    <property type="match status" value="1"/>
</dbReference>
<evidence type="ECO:0000313" key="2">
    <source>
        <dbReference type="EMBL" id="RKF49891.1"/>
    </source>
</evidence>
<dbReference type="GO" id="GO:0016787">
    <property type="term" value="F:hydrolase activity"/>
    <property type="evidence" value="ECO:0007669"/>
    <property type="project" value="UniProtKB-KW"/>
</dbReference>
<protein>
    <recommendedName>
        <fullName evidence="4">Alpha/beta hydrolase</fullName>
    </recommendedName>
</protein>
<organism evidence="2 3">
    <name type="scientific">Paraburkholderia fungorum</name>
    <dbReference type="NCBI Taxonomy" id="134537"/>
    <lineage>
        <taxon>Bacteria</taxon>
        <taxon>Pseudomonadati</taxon>
        <taxon>Pseudomonadota</taxon>
        <taxon>Betaproteobacteria</taxon>
        <taxon>Burkholderiales</taxon>
        <taxon>Burkholderiaceae</taxon>
        <taxon>Paraburkholderia</taxon>
    </lineage>
</organism>
<dbReference type="AlphaFoldDB" id="A0A420GXK8"/>
<dbReference type="InterPro" id="IPR050261">
    <property type="entry name" value="FrsA_esterase"/>
</dbReference>
<name>A0A420GXK8_9BURK</name>
<keyword evidence="1" id="KW-0378">Hydrolase</keyword>
<dbReference type="Proteomes" id="UP000283709">
    <property type="component" value="Unassembled WGS sequence"/>
</dbReference>
<dbReference type="SUPFAM" id="SSF53474">
    <property type="entry name" value="alpha/beta-Hydrolases"/>
    <property type="match status" value="1"/>
</dbReference>
<accession>A0A420GXK8</accession>
<proteinExistence type="predicted"/>
<dbReference type="Pfam" id="PF06500">
    <property type="entry name" value="FrsA-like"/>
    <property type="match status" value="1"/>
</dbReference>
<dbReference type="InterPro" id="IPR029058">
    <property type="entry name" value="AB_hydrolase_fold"/>
</dbReference>
<dbReference type="EMBL" id="MCAS01000003">
    <property type="protein sequence ID" value="RKF49891.1"/>
    <property type="molecule type" value="Genomic_DNA"/>
</dbReference>
<dbReference type="OrthoDB" id="9812921at2"/>
<dbReference type="PANTHER" id="PTHR22946">
    <property type="entry name" value="DIENELACTONE HYDROLASE DOMAIN-CONTAINING PROTEIN-RELATED"/>
    <property type="match status" value="1"/>
</dbReference>
<evidence type="ECO:0008006" key="4">
    <source>
        <dbReference type="Google" id="ProtNLM"/>
    </source>
</evidence>
<dbReference type="RefSeq" id="WP_120343184.1">
    <property type="nucleotide sequence ID" value="NZ_MCAS01000003.1"/>
</dbReference>
<sequence>MFKYFPDNYMWSLAVMRCLASGGHFGEIHWALQDLQDAANVAPQGDNEAWHAAWKKLAIQVEEIGRTALESGKKQTAASALMRATHYWQWAEAFVDPDDDRAAKSYERHLTCFRDSGSLLPNPIEVVEVPFGDTSLSAYFVKAEGVSGPAPAVILSDGLDGTKEEMVLMAQALAARGISCLAVDNPGQGATLRLKGLKARHDSEVAAGASYDYLASRSDVVDAKRVGLIAASMGGYYAPRAVAFEKRVKACVAWGAIYDYHAVWLRRLNLQPGAKATVDYRAALGTTGKHLLNIIGATDFDQALQKFESFTLKGVAHNISCDILLVHGEDDKQTPLSDAQKLYDEIGSKNKALRVFTRAEGGAAHVQLDRQEPAVSLIADWMVDHL</sequence>
<dbReference type="Gene3D" id="3.40.50.1820">
    <property type="entry name" value="alpha/beta hydrolase"/>
    <property type="match status" value="1"/>
</dbReference>
<comment type="caution">
    <text evidence="2">The sequence shown here is derived from an EMBL/GenBank/DDBJ whole genome shotgun (WGS) entry which is preliminary data.</text>
</comment>
<dbReference type="InterPro" id="IPR010520">
    <property type="entry name" value="FrsA-like"/>
</dbReference>
<gene>
    <name evidence="2" type="ORF">BCY88_17100</name>
</gene>
<dbReference type="PANTHER" id="PTHR22946:SF12">
    <property type="entry name" value="CONIDIAL PIGMENT BIOSYNTHESIS PROTEIN AYG1 (AFU_ORTHOLOGUE AFUA_2G17550)"/>
    <property type="match status" value="1"/>
</dbReference>